<comment type="caution">
    <text evidence="8">The sequence shown here is derived from an EMBL/GenBank/DDBJ whole genome shotgun (WGS) entry which is preliminary data.</text>
</comment>
<organism evidence="8 9">
    <name type="scientific">Lithospermum erythrorhizon</name>
    <name type="common">Purple gromwell</name>
    <name type="synonym">Lithospermum officinale var. erythrorhizon</name>
    <dbReference type="NCBI Taxonomy" id="34254"/>
    <lineage>
        <taxon>Eukaryota</taxon>
        <taxon>Viridiplantae</taxon>
        <taxon>Streptophyta</taxon>
        <taxon>Embryophyta</taxon>
        <taxon>Tracheophyta</taxon>
        <taxon>Spermatophyta</taxon>
        <taxon>Magnoliopsida</taxon>
        <taxon>eudicotyledons</taxon>
        <taxon>Gunneridae</taxon>
        <taxon>Pentapetalae</taxon>
        <taxon>asterids</taxon>
        <taxon>lamiids</taxon>
        <taxon>Boraginales</taxon>
        <taxon>Boraginaceae</taxon>
        <taxon>Boraginoideae</taxon>
        <taxon>Lithospermeae</taxon>
        <taxon>Lithospermum</taxon>
    </lineage>
</organism>
<dbReference type="AlphaFoldDB" id="A0AAV3QXI8"/>
<evidence type="ECO:0000259" key="7">
    <source>
        <dbReference type="Pfam" id="PF01217"/>
    </source>
</evidence>
<accession>A0AAV3QXI8</accession>
<gene>
    <name evidence="8" type="ORF">LIER_23396</name>
</gene>
<dbReference type="InterPro" id="IPR022775">
    <property type="entry name" value="AP_mu_sigma_su"/>
</dbReference>
<dbReference type="PANTHER" id="PTHR11753">
    <property type="entry name" value="ADAPTOR COMPLEXES SMALL SUBUNIT FAMILY"/>
    <property type="match status" value="1"/>
</dbReference>
<dbReference type="GO" id="GO:0005737">
    <property type="term" value="C:cytoplasm"/>
    <property type="evidence" value="ECO:0007669"/>
    <property type="project" value="UniProtKB-ARBA"/>
</dbReference>
<evidence type="ECO:0000256" key="2">
    <source>
        <dbReference type="ARBA" id="ARBA00006972"/>
    </source>
</evidence>
<dbReference type="FunFam" id="3.30.450.60:FF:000010">
    <property type="entry name" value="AP complex subunit sigma"/>
    <property type="match status" value="1"/>
</dbReference>
<keyword evidence="9" id="KW-1185">Reference proteome</keyword>
<evidence type="ECO:0000313" key="8">
    <source>
        <dbReference type="EMBL" id="GAA0168749.1"/>
    </source>
</evidence>
<dbReference type="InterPro" id="IPR011012">
    <property type="entry name" value="Longin-like_dom_sf"/>
</dbReference>
<keyword evidence="4 6" id="KW-0653">Protein transport</keyword>
<dbReference type="EMBL" id="BAABME010006576">
    <property type="protein sequence ID" value="GAA0168749.1"/>
    <property type="molecule type" value="Genomic_DNA"/>
</dbReference>
<evidence type="ECO:0000256" key="1">
    <source>
        <dbReference type="ARBA" id="ARBA00004308"/>
    </source>
</evidence>
<comment type="subcellular location">
    <subcellularLocation>
        <location evidence="1">Endomembrane system</location>
    </subcellularLocation>
</comment>
<name>A0AAV3QXI8_LITER</name>
<dbReference type="CDD" id="cd14832">
    <property type="entry name" value="AP4_sigma"/>
    <property type="match status" value="1"/>
</dbReference>
<dbReference type="Proteomes" id="UP001454036">
    <property type="component" value="Unassembled WGS sequence"/>
</dbReference>
<dbReference type="InterPro" id="IPR016635">
    <property type="entry name" value="AP_complex_ssu"/>
</dbReference>
<evidence type="ECO:0000256" key="6">
    <source>
        <dbReference type="PIRNR" id="PIRNR015588"/>
    </source>
</evidence>
<sequence length="144" mass="17008">MGIRFILMVNKQGQTRLAQYYEYMNLEERRALEGEIVRKCLARNEQQCSFVEHRTYKIVYRRYASLFFMVGVDNEENELAILEFIHLLVETMDRHFGNVCELDIMFHLEKAHFMLEEMVMNGCIVETSKANILSPIQLMDKASS</sequence>
<proteinExistence type="inferred from homology"/>
<dbReference type="PIRSF" id="PIRSF015588">
    <property type="entry name" value="AP_complex_sigma"/>
    <property type="match status" value="1"/>
</dbReference>
<protein>
    <recommendedName>
        <fullName evidence="6">AP complex subunit sigma</fullName>
    </recommendedName>
</protein>
<dbReference type="Pfam" id="PF01217">
    <property type="entry name" value="Clat_adaptor_s"/>
    <property type="match status" value="1"/>
</dbReference>
<keyword evidence="5 6" id="KW-0472">Membrane</keyword>
<dbReference type="GO" id="GO:0006886">
    <property type="term" value="P:intracellular protein transport"/>
    <property type="evidence" value="ECO:0007669"/>
    <property type="project" value="UniProtKB-UniRule"/>
</dbReference>
<keyword evidence="8" id="KW-0946">Virion</keyword>
<comment type="similarity">
    <text evidence="2 6">Belongs to the adaptor complexes small subunit family.</text>
</comment>
<keyword evidence="8" id="KW-0167">Capsid protein</keyword>
<evidence type="ECO:0000256" key="5">
    <source>
        <dbReference type="ARBA" id="ARBA00023136"/>
    </source>
</evidence>
<dbReference type="Gene3D" id="3.30.450.60">
    <property type="match status" value="1"/>
</dbReference>
<keyword evidence="3 6" id="KW-0813">Transport</keyword>
<evidence type="ECO:0000256" key="4">
    <source>
        <dbReference type="ARBA" id="ARBA00022927"/>
    </source>
</evidence>
<dbReference type="SUPFAM" id="SSF64356">
    <property type="entry name" value="SNARE-like"/>
    <property type="match status" value="1"/>
</dbReference>
<feature type="domain" description="AP complex mu/sigma subunit" evidence="7">
    <location>
        <begin position="3"/>
        <end position="142"/>
    </location>
</feature>
<evidence type="ECO:0000313" key="9">
    <source>
        <dbReference type="Proteomes" id="UP001454036"/>
    </source>
</evidence>
<evidence type="ECO:0000256" key="3">
    <source>
        <dbReference type="ARBA" id="ARBA00022448"/>
    </source>
</evidence>
<reference evidence="8 9" key="1">
    <citation type="submission" date="2024-01" db="EMBL/GenBank/DDBJ databases">
        <title>The complete chloroplast genome sequence of Lithospermum erythrorhizon: insights into the phylogenetic relationship among Boraginaceae species and the maternal lineages of purple gromwells.</title>
        <authorList>
            <person name="Okada T."/>
            <person name="Watanabe K."/>
        </authorList>
    </citation>
    <scope>NUCLEOTIDE SEQUENCE [LARGE SCALE GENOMIC DNA]</scope>
</reference>
<dbReference type="GO" id="GO:0012505">
    <property type="term" value="C:endomembrane system"/>
    <property type="evidence" value="ECO:0007669"/>
    <property type="project" value="UniProtKB-SubCell"/>
</dbReference>